<evidence type="ECO:0000313" key="2">
    <source>
        <dbReference type="EMBL" id="RDX61302.1"/>
    </source>
</evidence>
<feature type="region of interest" description="Disordered" evidence="1">
    <location>
        <begin position="50"/>
        <end position="72"/>
    </location>
</feature>
<keyword evidence="3" id="KW-1185">Reference proteome</keyword>
<protein>
    <submittedName>
        <fullName evidence="2">Uncharacterized protein</fullName>
    </submittedName>
</protein>
<gene>
    <name evidence="2" type="ORF">CR513_60480</name>
</gene>
<dbReference type="AlphaFoldDB" id="A0A371E5I9"/>
<proteinExistence type="predicted"/>
<dbReference type="Proteomes" id="UP000257109">
    <property type="component" value="Unassembled WGS sequence"/>
</dbReference>
<reference evidence="2" key="1">
    <citation type="submission" date="2018-05" db="EMBL/GenBank/DDBJ databases">
        <title>Draft genome of Mucuna pruriens seed.</title>
        <authorList>
            <person name="Nnadi N.E."/>
            <person name="Vos R."/>
            <person name="Hasami M.H."/>
            <person name="Devisetty U.K."/>
            <person name="Aguiy J.C."/>
        </authorList>
    </citation>
    <scope>NUCLEOTIDE SEQUENCE [LARGE SCALE GENOMIC DNA]</scope>
    <source>
        <strain evidence="2">JCA_2017</strain>
    </source>
</reference>
<name>A0A371E5I9_MUCPR</name>
<sequence length="72" mass="8179">MIYQCRPHVTTIRISKDLKKLFMEEFLGTLKVHEIKLRVGEGQRKGNSIVLKVQKAPKGSSSKSFKCKDSSN</sequence>
<evidence type="ECO:0000256" key="1">
    <source>
        <dbReference type="SAM" id="MobiDB-lite"/>
    </source>
</evidence>
<accession>A0A371E5I9</accession>
<evidence type="ECO:0000313" key="3">
    <source>
        <dbReference type="Proteomes" id="UP000257109"/>
    </source>
</evidence>
<dbReference type="EMBL" id="QJKJ01016220">
    <property type="protein sequence ID" value="RDX61302.1"/>
    <property type="molecule type" value="Genomic_DNA"/>
</dbReference>
<organism evidence="2 3">
    <name type="scientific">Mucuna pruriens</name>
    <name type="common">Velvet bean</name>
    <name type="synonym">Dolichos pruriens</name>
    <dbReference type="NCBI Taxonomy" id="157652"/>
    <lineage>
        <taxon>Eukaryota</taxon>
        <taxon>Viridiplantae</taxon>
        <taxon>Streptophyta</taxon>
        <taxon>Embryophyta</taxon>
        <taxon>Tracheophyta</taxon>
        <taxon>Spermatophyta</taxon>
        <taxon>Magnoliopsida</taxon>
        <taxon>eudicotyledons</taxon>
        <taxon>Gunneridae</taxon>
        <taxon>Pentapetalae</taxon>
        <taxon>rosids</taxon>
        <taxon>fabids</taxon>
        <taxon>Fabales</taxon>
        <taxon>Fabaceae</taxon>
        <taxon>Papilionoideae</taxon>
        <taxon>50 kb inversion clade</taxon>
        <taxon>NPAAA clade</taxon>
        <taxon>indigoferoid/millettioid clade</taxon>
        <taxon>Phaseoleae</taxon>
        <taxon>Mucuna</taxon>
    </lineage>
</organism>
<feature type="non-terminal residue" evidence="2">
    <location>
        <position position="1"/>
    </location>
</feature>
<comment type="caution">
    <text evidence="2">The sequence shown here is derived from an EMBL/GenBank/DDBJ whole genome shotgun (WGS) entry which is preliminary data.</text>
</comment>
<dbReference type="OrthoDB" id="1932348at2759"/>